<proteinExistence type="predicted"/>
<evidence type="ECO:0000313" key="2">
    <source>
        <dbReference type="Proteomes" id="UP000245119"/>
    </source>
</evidence>
<organism evidence="1 2">
    <name type="scientific">Pomacea canaliculata</name>
    <name type="common">Golden apple snail</name>
    <dbReference type="NCBI Taxonomy" id="400727"/>
    <lineage>
        <taxon>Eukaryota</taxon>
        <taxon>Metazoa</taxon>
        <taxon>Spiralia</taxon>
        <taxon>Lophotrochozoa</taxon>
        <taxon>Mollusca</taxon>
        <taxon>Gastropoda</taxon>
        <taxon>Caenogastropoda</taxon>
        <taxon>Architaenioglossa</taxon>
        <taxon>Ampullarioidea</taxon>
        <taxon>Ampullariidae</taxon>
        <taxon>Pomacea</taxon>
    </lineage>
</organism>
<evidence type="ECO:0000313" key="1">
    <source>
        <dbReference type="EMBL" id="PVD24572.1"/>
    </source>
</evidence>
<accession>A0A2T7NTT2</accession>
<sequence>MNPQFRLRLGQLLRVRWVGTCLASQQSQTRSVFPDRRHPPGLKSPRKCWWAKEITPDLHIGGRPTEKQIKYAADAGFKSIVSLFAYPDDEATTTFGGDYLPRTSEARYIAENVAGLKYANLLEPMDEWASVDAVQKMTQILPTLPKPVYLHCDRGYTITFVTLLYLANQTRHNPDFTPRITSADFYNISAAMGLDFISESLQKVVSKITGEPVPEKPTRPDVEPEDWMDYWMAHPVYKNWFTAGQITKSHISVLEKVGFTSVINMRPGIMLDGKPSQEEVNLLNIQLNTGTYAHDGKEPRQFKGRLEETRIDPKRPTYFISPTSEVNYESRNYDEFGDDIGYRELTERQAFESSRLQYYHLPLNLNTPYGPYVDKAMSQFLKIGGKGHVLVHCAMGMRAAYIAVLVAAVQYDKDLDWALRRSQELGYGVSEDQKPEIYDTYYKWLVTKREKKELVLLA</sequence>
<dbReference type="OMA" id="VVNSEPF"/>
<keyword evidence="2" id="KW-1185">Reference proteome</keyword>
<dbReference type="SUPFAM" id="SSF52799">
    <property type="entry name" value="(Phosphotyrosine protein) phosphatases II"/>
    <property type="match status" value="2"/>
</dbReference>
<dbReference type="Gene3D" id="3.90.190.10">
    <property type="entry name" value="Protein tyrosine phosphatase superfamily"/>
    <property type="match status" value="3"/>
</dbReference>
<dbReference type="InterPro" id="IPR029021">
    <property type="entry name" value="Prot-tyrosine_phosphatase-like"/>
</dbReference>
<comment type="caution">
    <text evidence="1">The sequence shown here is derived from an EMBL/GenBank/DDBJ whole genome shotgun (WGS) entry which is preliminary data.</text>
</comment>
<dbReference type="OrthoDB" id="6123911at2759"/>
<gene>
    <name evidence="1" type="ORF">C0Q70_15055</name>
</gene>
<name>A0A2T7NTT2_POMCA</name>
<dbReference type="AlphaFoldDB" id="A0A2T7NTT2"/>
<dbReference type="EMBL" id="PZQS01000009">
    <property type="protein sequence ID" value="PVD24572.1"/>
    <property type="molecule type" value="Genomic_DNA"/>
</dbReference>
<reference evidence="1 2" key="1">
    <citation type="submission" date="2018-04" db="EMBL/GenBank/DDBJ databases">
        <title>The genome of golden apple snail Pomacea canaliculata provides insight into stress tolerance and invasive adaptation.</title>
        <authorList>
            <person name="Liu C."/>
            <person name="Liu B."/>
            <person name="Ren Y."/>
            <person name="Zhang Y."/>
            <person name="Wang H."/>
            <person name="Li S."/>
            <person name="Jiang F."/>
            <person name="Yin L."/>
            <person name="Zhang G."/>
            <person name="Qian W."/>
            <person name="Fan W."/>
        </authorList>
    </citation>
    <scope>NUCLEOTIDE SEQUENCE [LARGE SCALE GENOMIC DNA]</scope>
    <source>
        <strain evidence="1">SZHN2017</strain>
        <tissue evidence="1">Muscle</tissue>
    </source>
</reference>
<dbReference type="Proteomes" id="UP000245119">
    <property type="component" value="Linkage Group LG9"/>
</dbReference>
<protein>
    <submittedName>
        <fullName evidence="1">Uncharacterized protein</fullName>
    </submittedName>
</protein>